<dbReference type="AlphaFoldDB" id="A0A1U9JSS2"/>
<dbReference type="PRINTS" id="PR01036">
    <property type="entry name" value="TCRTETB"/>
</dbReference>
<dbReference type="KEGG" id="thd:BHV28_01850"/>
<feature type="transmembrane region" description="Helical" evidence="5">
    <location>
        <begin position="323"/>
        <end position="341"/>
    </location>
</feature>
<dbReference type="PROSITE" id="PS50850">
    <property type="entry name" value="MFS"/>
    <property type="match status" value="1"/>
</dbReference>
<dbReference type="GO" id="GO:0022857">
    <property type="term" value="F:transmembrane transporter activity"/>
    <property type="evidence" value="ECO:0007669"/>
    <property type="project" value="InterPro"/>
</dbReference>
<keyword evidence="2 5" id="KW-0812">Transmembrane</keyword>
<dbReference type="PANTHER" id="PTHR23501:SF1">
    <property type="entry name" value="TRANSPORT PROTEIN HSRA-RELATED"/>
    <property type="match status" value="1"/>
</dbReference>
<feature type="transmembrane region" description="Helical" evidence="5">
    <location>
        <begin position="266"/>
        <end position="285"/>
    </location>
</feature>
<dbReference type="InterPro" id="IPR036259">
    <property type="entry name" value="MFS_trans_sf"/>
</dbReference>
<name>A0A1U9JSS2_9HYPH</name>
<dbReference type="Proteomes" id="UP000188912">
    <property type="component" value="Chromosome"/>
</dbReference>
<evidence type="ECO:0000256" key="5">
    <source>
        <dbReference type="SAM" id="Phobius"/>
    </source>
</evidence>
<dbReference type="SUPFAM" id="SSF103473">
    <property type="entry name" value="MFS general substrate transporter"/>
    <property type="match status" value="1"/>
</dbReference>
<dbReference type="Gene3D" id="1.20.1720.10">
    <property type="entry name" value="Multidrug resistance protein D"/>
    <property type="match status" value="1"/>
</dbReference>
<feature type="transmembrane region" description="Helical" evidence="5">
    <location>
        <begin position="191"/>
        <end position="213"/>
    </location>
</feature>
<evidence type="ECO:0000256" key="2">
    <source>
        <dbReference type="ARBA" id="ARBA00022692"/>
    </source>
</evidence>
<evidence type="ECO:0000259" key="6">
    <source>
        <dbReference type="PROSITE" id="PS50850"/>
    </source>
</evidence>
<dbReference type="GO" id="GO:0005886">
    <property type="term" value="C:plasma membrane"/>
    <property type="evidence" value="ECO:0007669"/>
    <property type="project" value="TreeGrafter"/>
</dbReference>
<evidence type="ECO:0000256" key="1">
    <source>
        <dbReference type="ARBA" id="ARBA00004141"/>
    </source>
</evidence>
<protein>
    <submittedName>
        <fullName evidence="7">MSF transporter</fullName>
    </submittedName>
</protein>
<gene>
    <name evidence="7" type="ORF">BHV28_01850</name>
</gene>
<evidence type="ECO:0000313" key="7">
    <source>
        <dbReference type="EMBL" id="AQS40908.1"/>
    </source>
</evidence>
<feature type="transmembrane region" description="Helical" evidence="5">
    <location>
        <begin position="73"/>
        <end position="93"/>
    </location>
</feature>
<dbReference type="Pfam" id="PF07690">
    <property type="entry name" value="MFS_1"/>
    <property type="match status" value="2"/>
</dbReference>
<proteinExistence type="predicted"/>
<dbReference type="InterPro" id="IPR020846">
    <property type="entry name" value="MFS_dom"/>
</dbReference>
<feature type="transmembrane region" description="Helical" evidence="5">
    <location>
        <begin position="128"/>
        <end position="150"/>
    </location>
</feature>
<feature type="transmembrane region" description="Helical" evidence="5">
    <location>
        <begin position="99"/>
        <end position="116"/>
    </location>
</feature>
<sequence length="465" mass="49898">MRILPLVLAVALFMENMDANVISTSLPAIASDLDTSPIALKLALTSYLVSLAVFIPVSGWMADRFTARRIFRIAIGVFMAGSLLCAASSSLSAFVGARFLQGIGGAMMSPIARLLLVRSTPKADLVLAFSWLTIPALVGPVVGPPIGGFITTYSSWHWIFLINIPIGILGIIMASIHLPRDESIIIRPLDWPGFFLSGLGLSGFIFGLSLISLPALPQWLGFTMTFTGILCGLAYIAHAKRTRHPLLDLRLLQNTIFRISITGGNLFRLGIGALPFLLPMMLQLAFGLTPIQSGLITFISAVGALGMKFGVNRVFHRFGFRRILLIGTLLSAAFIAINGLFTLATPYVLILAPLLFGGFLRSMVFSGVNALAYADLAQEDISQATPILAVAQQASIALGVAIAGMVLELCLLTHPESLQLRDFHIAFFVVGGLSALAFLVFYRLPQNAGYQLAETKPPSSKTLVP</sequence>
<evidence type="ECO:0000256" key="4">
    <source>
        <dbReference type="ARBA" id="ARBA00023136"/>
    </source>
</evidence>
<feature type="transmembrane region" description="Helical" evidence="5">
    <location>
        <begin position="156"/>
        <end position="179"/>
    </location>
</feature>
<evidence type="ECO:0000313" key="8">
    <source>
        <dbReference type="Proteomes" id="UP000188912"/>
    </source>
</evidence>
<feature type="transmembrane region" description="Helical" evidence="5">
    <location>
        <begin position="219"/>
        <end position="237"/>
    </location>
</feature>
<dbReference type="Gene3D" id="1.20.1250.20">
    <property type="entry name" value="MFS general substrate transporter like domains"/>
    <property type="match status" value="1"/>
</dbReference>
<dbReference type="InterPro" id="IPR011701">
    <property type="entry name" value="MFS"/>
</dbReference>
<dbReference type="EMBL" id="CP017315">
    <property type="protein sequence ID" value="AQS40908.1"/>
    <property type="molecule type" value="Genomic_DNA"/>
</dbReference>
<keyword evidence="4 5" id="KW-0472">Membrane</keyword>
<feature type="domain" description="Major facilitator superfamily (MFS) profile" evidence="6">
    <location>
        <begin position="4"/>
        <end position="449"/>
    </location>
</feature>
<keyword evidence="8" id="KW-1185">Reference proteome</keyword>
<comment type="subcellular location">
    <subcellularLocation>
        <location evidence="1">Membrane</location>
        <topology evidence="1">Multi-pass membrane protein</topology>
    </subcellularLocation>
</comment>
<reference evidence="7 8" key="1">
    <citation type="journal article" date="2010" name="Science">
        <title>Genomic comparison of the ants Camponotus floridanus and Harpegnathos saltator.</title>
        <authorList>
            <person name="Bonasio R."/>
            <person name="Zhang G."/>
            <person name="Ye C."/>
            <person name="Mutti N.S."/>
            <person name="Fang X."/>
            <person name="Qin N."/>
            <person name="Donahue G."/>
            <person name="Yang P."/>
            <person name="Li Q."/>
            <person name="Li C."/>
            <person name="Zhang P."/>
            <person name="Huang Z."/>
            <person name="Berger S.L."/>
            <person name="Reinberg D."/>
            <person name="Wang J."/>
            <person name="Liebig J."/>
        </authorList>
    </citation>
    <scope>NUCLEOTIDE SEQUENCE [LARGE SCALE GENOMIC DNA]</scope>
    <source>
        <strain evidence="7 8">Hsal</strain>
    </source>
</reference>
<feature type="transmembrane region" description="Helical" evidence="5">
    <location>
        <begin position="386"/>
        <end position="407"/>
    </location>
</feature>
<feature type="transmembrane region" description="Helical" evidence="5">
    <location>
        <begin position="40"/>
        <end position="61"/>
    </location>
</feature>
<feature type="transmembrane region" description="Helical" evidence="5">
    <location>
        <begin position="291"/>
        <end position="311"/>
    </location>
</feature>
<organism evidence="7 8">
    <name type="scientific">Candidatus Tokpelaia hoelldobleri</name>
    <dbReference type="NCBI Taxonomy" id="1902579"/>
    <lineage>
        <taxon>Bacteria</taxon>
        <taxon>Pseudomonadati</taxon>
        <taxon>Pseudomonadota</taxon>
        <taxon>Alphaproteobacteria</taxon>
        <taxon>Hyphomicrobiales</taxon>
        <taxon>Candidatus Tokpelaia</taxon>
    </lineage>
</organism>
<dbReference type="STRING" id="1902579.BHV28_01850"/>
<feature type="transmembrane region" description="Helical" evidence="5">
    <location>
        <begin position="423"/>
        <end position="442"/>
    </location>
</feature>
<dbReference type="PANTHER" id="PTHR23501">
    <property type="entry name" value="MAJOR FACILITATOR SUPERFAMILY"/>
    <property type="match status" value="1"/>
</dbReference>
<reference evidence="7 8" key="2">
    <citation type="journal article" date="2016" name="Sci. Rep.">
        <title>The genome of Rhizobiales bacteria in predatory ants reveals urease gene functions but no genes for nitrogen fixation.</title>
        <authorList>
            <person name="Neuvonen M.M."/>
            <person name="Tamarit D."/>
            <person name="Naslund K."/>
            <person name="Liebig J."/>
            <person name="Feldhaar H."/>
            <person name="Moran N.A."/>
            <person name="Guy L."/>
            <person name="Andersson S.G."/>
        </authorList>
    </citation>
    <scope>NUCLEOTIDE SEQUENCE [LARGE SCALE GENOMIC DNA]</scope>
    <source>
        <strain evidence="7 8">Hsal</strain>
    </source>
</reference>
<accession>A0A1U9JSS2</accession>
<evidence type="ECO:0000256" key="3">
    <source>
        <dbReference type="ARBA" id="ARBA00022989"/>
    </source>
</evidence>
<feature type="transmembrane region" description="Helical" evidence="5">
    <location>
        <begin position="347"/>
        <end position="374"/>
    </location>
</feature>
<keyword evidence="3 5" id="KW-1133">Transmembrane helix</keyword>